<accession>T0HMW6</accession>
<protein>
    <submittedName>
        <fullName evidence="1">Uncharacterized protein</fullName>
    </submittedName>
</protein>
<evidence type="ECO:0000313" key="1">
    <source>
        <dbReference type="EMBL" id="EQB14332.1"/>
    </source>
</evidence>
<organism evidence="1 2">
    <name type="scientific">Novosphingobium lindaniclasticum LE124</name>
    <dbReference type="NCBI Taxonomy" id="1096930"/>
    <lineage>
        <taxon>Bacteria</taxon>
        <taxon>Pseudomonadati</taxon>
        <taxon>Pseudomonadota</taxon>
        <taxon>Alphaproteobacteria</taxon>
        <taxon>Sphingomonadales</taxon>
        <taxon>Sphingomonadaceae</taxon>
        <taxon>Novosphingobium</taxon>
    </lineage>
</organism>
<dbReference type="Proteomes" id="UP000015527">
    <property type="component" value="Unassembled WGS sequence"/>
</dbReference>
<dbReference type="AlphaFoldDB" id="T0HMW6"/>
<proteinExistence type="predicted"/>
<reference evidence="1 2" key="1">
    <citation type="journal article" date="2013" name="Genome Announc.">
        <title>Genome Sequence of Novosphingobium lindaniclasticum LE124T, Isolated from a Hexachlorocyclohexane Dumpsite.</title>
        <authorList>
            <person name="Saxena A."/>
            <person name="Nayyar N."/>
            <person name="Sangwan N."/>
            <person name="Kumari R."/>
            <person name="Khurana J.P."/>
            <person name="Lal R."/>
        </authorList>
    </citation>
    <scope>NUCLEOTIDE SEQUENCE [LARGE SCALE GENOMIC DNA]</scope>
    <source>
        <strain evidence="1 2">LE124</strain>
    </source>
</reference>
<name>T0HMW6_9SPHN</name>
<evidence type="ECO:0000313" key="2">
    <source>
        <dbReference type="Proteomes" id="UP000015527"/>
    </source>
</evidence>
<sequence length="48" mass="5265">MRPSQLTLDETGHRSDVGGSGLSFKVEWQQVVDISVVRALGQFSEDMA</sequence>
<dbReference type="EMBL" id="ATHL01000082">
    <property type="protein sequence ID" value="EQB14332.1"/>
    <property type="molecule type" value="Genomic_DNA"/>
</dbReference>
<keyword evidence="2" id="KW-1185">Reference proteome</keyword>
<gene>
    <name evidence="1" type="ORF">L284_13125</name>
</gene>
<comment type="caution">
    <text evidence="1">The sequence shown here is derived from an EMBL/GenBank/DDBJ whole genome shotgun (WGS) entry which is preliminary data.</text>
</comment>